<evidence type="ECO:0000313" key="8">
    <source>
        <dbReference type="EMBL" id="ATB51353.1"/>
    </source>
</evidence>
<dbReference type="Proteomes" id="UP000217343">
    <property type="component" value="Chromosome"/>
</dbReference>
<evidence type="ECO:0000256" key="3">
    <source>
        <dbReference type="ARBA" id="ARBA00022723"/>
    </source>
</evidence>
<dbReference type="InterPro" id="IPR001128">
    <property type="entry name" value="Cyt_P450"/>
</dbReference>
<dbReference type="PRINTS" id="PR00359">
    <property type="entry name" value="BP450"/>
</dbReference>
<dbReference type="Gene3D" id="1.10.630.10">
    <property type="entry name" value="Cytochrome P450"/>
    <property type="match status" value="1"/>
</dbReference>
<keyword evidence="9" id="KW-1185">Reference proteome</keyword>
<dbReference type="PANTHER" id="PTHR46696:SF1">
    <property type="entry name" value="CYTOCHROME P450 YJIB-RELATED"/>
    <property type="match status" value="1"/>
</dbReference>
<name>A0A286NW08_9BACT</name>
<keyword evidence="4" id="KW-0560">Oxidoreductase</keyword>
<evidence type="ECO:0000313" key="9">
    <source>
        <dbReference type="Proteomes" id="UP000217343"/>
    </source>
</evidence>
<evidence type="ECO:0000256" key="7">
    <source>
        <dbReference type="SAM" id="MobiDB-lite"/>
    </source>
</evidence>
<evidence type="ECO:0000256" key="1">
    <source>
        <dbReference type="ARBA" id="ARBA00010617"/>
    </source>
</evidence>
<sequence>MPVSAQKQEETGVPAHAQAGRCPHLGAQYNPFAGPHVEDPHGFFEKLRKDEPVTFSPMLNMWLVSRFEDISQVLKSPAQYSNRDMLVSGTHLTDEAKAVLDQGFPTAHVLLGMDPPEHTRLRRLMNRGFTAQRINGMAPFIREMASTLVDRFAKEGQADLVTQLAWPLPVHVILGVMGVPQEDVWRIKRWSSDWQQLVFEYVEPERQVEMAKGVIEFQQYCIRLIEDRKKNPREDLTSYLVAVENDGEALSMHELVMAVGASMLSAGHESTTALMANAWKVALQHGLWQRLRDHRELVPKFLEESSRYDSVSHAMIRTAKEDVELSGVKIPAGARLLLLFAAGSRDESLCPHANTLDLDREKVPQHLTYGRGTHFCLGAPLARLQFEITTNVLLDRLPDPKLVPGQDFGTWQSLVLRQMKHLKVEWTPT</sequence>
<dbReference type="PANTHER" id="PTHR46696">
    <property type="entry name" value="P450, PUTATIVE (EUROFUNG)-RELATED"/>
    <property type="match status" value="1"/>
</dbReference>
<dbReference type="InterPro" id="IPR002397">
    <property type="entry name" value="Cyt_P450_B"/>
</dbReference>
<dbReference type="Pfam" id="PF00067">
    <property type="entry name" value="p450"/>
    <property type="match status" value="1"/>
</dbReference>
<dbReference type="FunFam" id="1.10.630.10:FF:000018">
    <property type="entry name" value="Cytochrome P450 monooxygenase"/>
    <property type="match status" value="1"/>
</dbReference>
<dbReference type="CDD" id="cd11078">
    <property type="entry name" value="CYP130-like"/>
    <property type="match status" value="1"/>
</dbReference>
<proteinExistence type="inferred from homology"/>
<gene>
    <name evidence="8" type="ORF">MYMAC_007011</name>
</gene>
<dbReference type="AlphaFoldDB" id="A0A286NW08"/>
<evidence type="ECO:0000256" key="2">
    <source>
        <dbReference type="ARBA" id="ARBA00022617"/>
    </source>
</evidence>
<evidence type="ECO:0000256" key="4">
    <source>
        <dbReference type="ARBA" id="ARBA00023002"/>
    </source>
</evidence>
<evidence type="ECO:0000256" key="5">
    <source>
        <dbReference type="ARBA" id="ARBA00023004"/>
    </source>
</evidence>
<dbReference type="GO" id="GO:0016705">
    <property type="term" value="F:oxidoreductase activity, acting on paired donors, with incorporation or reduction of molecular oxygen"/>
    <property type="evidence" value="ECO:0007669"/>
    <property type="project" value="InterPro"/>
</dbReference>
<protein>
    <submittedName>
        <fullName evidence="8">Cytochrome P450</fullName>
    </submittedName>
</protein>
<dbReference type="KEGG" id="mmas:MYMAC_007011"/>
<dbReference type="EMBL" id="CP022203">
    <property type="protein sequence ID" value="ATB51353.1"/>
    <property type="molecule type" value="Genomic_DNA"/>
</dbReference>
<dbReference type="GO" id="GO:0004497">
    <property type="term" value="F:monooxygenase activity"/>
    <property type="evidence" value="ECO:0007669"/>
    <property type="project" value="UniProtKB-KW"/>
</dbReference>
<keyword evidence="6" id="KW-0503">Monooxygenase</keyword>
<dbReference type="RefSeq" id="WP_095961285.1">
    <property type="nucleotide sequence ID" value="NZ_CP022203.1"/>
</dbReference>
<accession>A0A286NW08</accession>
<comment type="similarity">
    <text evidence="1">Belongs to the cytochrome P450 family.</text>
</comment>
<feature type="region of interest" description="Disordered" evidence="7">
    <location>
        <begin position="1"/>
        <end position="21"/>
    </location>
</feature>
<dbReference type="SUPFAM" id="SSF48264">
    <property type="entry name" value="Cytochrome P450"/>
    <property type="match status" value="1"/>
</dbReference>
<dbReference type="GO" id="GO:0005506">
    <property type="term" value="F:iron ion binding"/>
    <property type="evidence" value="ECO:0007669"/>
    <property type="project" value="InterPro"/>
</dbReference>
<keyword evidence="2" id="KW-0349">Heme</keyword>
<dbReference type="InterPro" id="IPR036396">
    <property type="entry name" value="Cyt_P450_sf"/>
</dbReference>
<evidence type="ECO:0000256" key="6">
    <source>
        <dbReference type="ARBA" id="ARBA00023033"/>
    </source>
</evidence>
<keyword evidence="5" id="KW-0408">Iron</keyword>
<organism evidence="8 9">
    <name type="scientific">Corallococcus macrosporus DSM 14697</name>
    <dbReference type="NCBI Taxonomy" id="1189310"/>
    <lineage>
        <taxon>Bacteria</taxon>
        <taxon>Pseudomonadati</taxon>
        <taxon>Myxococcota</taxon>
        <taxon>Myxococcia</taxon>
        <taxon>Myxococcales</taxon>
        <taxon>Cystobacterineae</taxon>
        <taxon>Myxococcaceae</taxon>
        <taxon>Corallococcus</taxon>
    </lineage>
</organism>
<reference evidence="8 9" key="1">
    <citation type="submission" date="2017-06" db="EMBL/GenBank/DDBJ databases">
        <title>Sequencing and comparative analysis of myxobacterial genomes.</title>
        <authorList>
            <person name="Rupp O."/>
            <person name="Goesmann A."/>
            <person name="Sogaard-Andersen L."/>
        </authorList>
    </citation>
    <scope>NUCLEOTIDE SEQUENCE [LARGE SCALE GENOMIC DNA]</scope>
    <source>
        <strain evidence="8 9">DSM 14697</strain>
    </source>
</reference>
<dbReference type="OrthoDB" id="4511384at2"/>
<dbReference type="GO" id="GO:0020037">
    <property type="term" value="F:heme binding"/>
    <property type="evidence" value="ECO:0007669"/>
    <property type="project" value="InterPro"/>
</dbReference>
<keyword evidence="3" id="KW-0479">Metal-binding</keyword>